<dbReference type="EMBL" id="ML995480">
    <property type="protein sequence ID" value="KAF2144050.1"/>
    <property type="molecule type" value="Genomic_DNA"/>
</dbReference>
<dbReference type="RefSeq" id="XP_033399762.1">
    <property type="nucleotide sequence ID" value="XM_033543006.1"/>
</dbReference>
<accession>A0A6A6BIT6</accession>
<feature type="chain" id="PRO_5025379070" description="Secreted protein" evidence="1">
    <location>
        <begin position="19"/>
        <end position="112"/>
    </location>
</feature>
<name>A0A6A6BIT6_9PEZI</name>
<evidence type="ECO:0000256" key="1">
    <source>
        <dbReference type="SAM" id="SignalP"/>
    </source>
</evidence>
<evidence type="ECO:0008006" key="4">
    <source>
        <dbReference type="Google" id="ProtNLM"/>
    </source>
</evidence>
<sequence length="112" mass="12067">MLLLLLLLQTSLTPWGRGSMCVSCTCGRVGGWTGVVGISPAAAVPTCPYANSSIHSPTSPSQTDLGLTVYNHHHSSAHAHMYIYMHVHMPPPNDTFPLQPRTEWPACTSLAQ</sequence>
<dbReference type="Proteomes" id="UP000799438">
    <property type="component" value="Unassembled WGS sequence"/>
</dbReference>
<gene>
    <name evidence="2" type="ORF">K452DRAFT_306684</name>
</gene>
<dbReference type="AlphaFoldDB" id="A0A6A6BIT6"/>
<organism evidence="2 3">
    <name type="scientific">Aplosporella prunicola CBS 121167</name>
    <dbReference type="NCBI Taxonomy" id="1176127"/>
    <lineage>
        <taxon>Eukaryota</taxon>
        <taxon>Fungi</taxon>
        <taxon>Dikarya</taxon>
        <taxon>Ascomycota</taxon>
        <taxon>Pezizomycotina</taxon>
        <taxon>Dothideomycetes</taxon>
        <taxon>Dothideomycetes incertae sedis</taxon>
        <taxon>Botryosphaeriales</taxon>
        <taxon>Aplosporellaceae</taxon>
        <taxon>Aplosporella</taxon>
    </lineage>
</organism>
<keyword evidence="3" id="KW-1185">Reference proteome</keyword>
<protein>
    <recommendedName>
        <fullName evidence="4">Secreted protein</fullName>
    </recommendedName>
</protein>
<proteinExistence type="predicted"/>
<feature type="signal peptide" evidence="1">
    <location>
        <begin position="1"/>
        <end position="18"/>
    </location>
</feature>
<keyword evidence="1" id="KW-0732">Signal</keyword>
<reference evidence="2" key="1">
    <citation type="journal article" date="2020" name="Stud. Mycol.">
        <title>101 Dothideomycetes genomes: a test case for predicting lifestyles and emergence of pathogens.</title>
        <authorList>
            <person name="Haridas S."/>
            <person name="Albert R."/>
            <person name="Binder M."/>
            <person name="Bloem J."/>
            <person name="Labutti K."/>
            <person name="Salamov A."/>
            <person name="Andreopoulos B."/>
            <person name="Baker S."/>
            <person name="Barry K."/>
            <person name="Bills G."/>
            <person name="Bluhm B."/>
            <person name="Cannon C."/>
            <person name="Castanera R."/>
            <person name="Culley D."/>
            <person name="Daum C."/>
            <person name="Ezra D."/>
            <person name="Gonzalez J."/>
            <person name="Henrissat B."/>
            <person name="Kuo A."/>
            <person name="Liang C."/>
            <person name="Lipzen A."/>
            <person name="Lutzoni F."/>
            <person name="Magnuson J."/>
            <person name="Mondo S."/>
            <person name="Nolan M."/>
            <person name="Ohm R."/>
            <person name="Pangilinan J."/>
            <person name="Park H.-J."/>
            <person name="Ramirez L."/>
            <person name="Alfaro M."/>
            <person name="Sun H."/>
            <person name="Tritt A."/>
            <person name="Yoshinaga Y."/>
            <person name="Zwiers L.-H."/>
            <person name="Turgeon B."/>
            <person name="Goodwin S."/>
            <person name="Spatafora J."/>
            <person name="Crous P."/>
            <person name="Grigoriev I."/>
        </authorList>
    </citation>
    <scope>NUCLEOTIDE SEQUENCE</scope>
    <source>
        <strain evidence="2">CBS 121167</strain>
    </source>
</reference>
<evidence type="ECO:0000313" key="3">
    <source>
        <dbReference type="Proteomes" id="UP000799438"/>
    </source>
</evidence>
<dbReference type="GeneID" id="54300503"/>
<evidence type="ECO:0000313" key="2">
    <source>
        <dbReference type="EMBL" id="KAF2144050.1"/>
    </source>
</evidence>